<comment type="similarity">
    <text evidence="1">Belongs to the bacterial solute-binding protein 5 family.</text>
</comment>
<feature type="domain" description="Solute-binding protein family 5" evidence="4">
    <location>
        <begin position="76"/>
        <end position="452"/>
    </location>
</feature>
<dbReference type="GO" id="GO:1904680">
    <property type="term" value="F:peptide transmembrane transporter activity"/>
    <property type="evidence" value="ECO:0007669"/>
    <property type="project" value="TreeGrafter"/>
</dbReference>
<dbReference type="OrthoDB" id="9801799at2"/>
<evidence type="ECO:0000256" key="2">
    <source>
        <dbReference type="ARBA" id="ARBA00022448"/>
    </source>
</evidence>
<sequence length="534" mass="60296">MQHLRKLSLTEHTVYVGLVALALCFTAPSAWSKTVRWTGASDITTWDIHSQINGFQNGAHAAVYESLVYFNSRTFKPEPMLATGWKMVTPLQWRFTLRQGVKFHDGSDFTADDVVYSLRRATAKTSTFTAQMGSISKVEKVDNFTVDVFTKAPDPVLLAQLTELRIMSKAWAQANDSVEPKDINTNQDTASHRQTNGTGPYILKEWVPRQKFILVKNPKWWGKMEGNVTEIVYTPIRSDTARINALQEQTVDVVQDPNPQDLYRLQKNDDLKVVAGPEFRTIMLGMDQFRTELIGSSVKGKNPLKDLRVRRALYQAIDMASLHEIIMRKQSQNTGALVSPQINGWTEKLHARQPYSQDSAKKLLTQAGYAEGFTVDFACSSGRYVNDSEICQAISGMWAKVGIKARLRIINAPLYLPMMQRYEASIYLIGWGVPTFDALYTLQSLVRTSGKGGDGNYNLGRYSNPALDHFIDRAKTESDPITRTRLLTTALQLQSDDVAMIPLHNQLISWAMAKNINVVFRPDNRIDWHLVRVD</sequence>
<dbReference type="PANTHER" id="PTHR30290:SF9">
    <property type="entry name" value="OLIGOPEPTIDE-BINDING PROTEIN APPA"/>
    <property type="match status" value="1"/>
</dbReference>
<keyword evidence="6" id="KW-1185">Reference proteome</keyword>
<dbReference type="STRING" id="1293045.H663_07585"/>
<evidence type="ECO:0000256" key="3">
    <source>
        <dbReference type="ARBA" id="ARBA00022729"/>
    </source>
</evidence>
<reference evidence="5" key="1">
    <citation type="submission" date="2017-04" db="EMBL/GenBank/DDBJ databases">
        <title>Unexpected and diverse lifestyles within the genus Limnohabitans.</title>
        <authorList>
            <person name="Kasalicky V."/>
            <person name="Mehrshad M."/>
            <person name="Andrei S.-A."/>
            <person name="Salcher M."/>
            <person name="Kratochvilova H."/>
            <person name="Simek K."/>
            <person name="Ghai R."/>
        </authorList>
    </citation>
    <scope>NUCLEOTIDE SEQUENCE [LARGE SCALE GENOMIC DNA]</scope>
    <source>
        <strain evidence="5">II-D5</strain>
    </source>
</reference>
<dbReference type="InterPro" id="IPR030678">
    <property type="entry name" value="Peptide/Ni-bd"/>
</dbReference>
<dbReference type="EMBL" id="LFYT02000008">
    <property type="protein sequence ID" value="PVE43087.1"/>
    <property type="molecule type" value="Genomic_DNA"/>
</dbReference>
<dbReference type="PANTHER" id="PTHR30290">
    <property type="entry name" value="PERIPLASMIC BINDING COMPONENT OF ABC TRANSPORTER"/>
    <property type="match status" value="1"/>
</dbReference>
<dbReference type="GO" id="GO:0043190">
    <property type="term" value="C:ATP-binding cassette (ABC) transporter complex"/>
    <property type="evidence" value="ECO:0007669"/>
    <property type="project" value="InterPro"/>
</dbReference>
<evidence type="ECO:0000259" key="4">
    <source>
        <dbReference type="Pfam" id="PF00496"/>
    </source>
</evidence>
<dbReference type="Gene3D" id="3.10.105.10">
    <property type="entry name" value="Dipeptide-binding Protein, Domain 3"/>
    <property type="match status" value="1"/>
</dbReference>
<dbReference type="PIRSF" id="PIRSF002741">
    <property type="entry name" value="MppA"/>
    <property type="match status" value="1"/>
</dbReference>
<comment type="caution">
    <text evidence="5">The sequence shown here is derived from an EMBL/GenBank/DDBJ whole genome shotgun (WGS) entry which is preliminary data.</text>
</comment>
<dbReference type="AlphaFoldDB" id="A0A2T7UEG1"/>
<dbReference type="CDD" id="cd08498">
    <property type="entry name" value="PBP2_NikA_DppA_OppA_like_2"/>
    <property type="match status" value="1"/>
</dbReference>
<dbReference type="GO" id="GO:0030288">
    <property type="term" value="C:outer membrane-bounded periplasmic space"/>
    <property type="evidence" value="ECO:0007669"/>
    <property type="project" value="UniProtKB-ARBA"/>
</dbReference>
<dbReference type="Pfam" id="PF00496">
    <property type="entry name" value="SBP_bac_5"/>
    <property type="match status" value="1"/>
</dbReference>
<dbReference type="SUPFAM" id="SSF53850">
    <property type="entry name" value="Periplasmic binding protein-like II"/>
    <property type="match status" value="1"/>
</dbReference>
<keyword evidence="2" id="KW-0813">Transport</keyword>
<evidence type="ECO:0000313" key="5">
    <source>
        <dbReference type="EMBL" id="PVE43087.1"/>
    </source>
</evidence>
<dbReference type="InterPro" id="IPR039424">
    <property type="entry name" value="SBP_5"/>
</dbReference>
<organism evidence="5 6">
    <name type="scientific">Limnohabitans planktonicus II-D5</name>
    <dbReference type="NCBI Taxonomy" id="1293045"/>
    <lineage>
        <taxon>Bacteria</taxon>
        <taxon>Pseudomonadati</taxon>
        <taxon>Pseudomonadota</taxon>
        <taxon>Betaproteobacteria</taxon>
        <taxon>Burkholderiales</taxon>
        <taxon>Comamonadaceae</taxon>
        <taxon>Limnohabitans</taxon>
    </lineage>
</organism>
<dbReference type="InterPro" id="IPR000914">
    <property type="entry name" value="SBP_5_dom"/>
</dbReference>
<dbReference type="Proteomes" id="UP000037507">
    <property type="component" value="Unassembled WGS sequence"/>
</dbReference>
<dbReference type="Gene3D" id="3.40.190.10">
    <property type="entry name" value="Periplasmic binding protein-like II"/>
    <property type="match status" value="1"/>
</dbReference>
<accession>A0A2T7UEG1</accession>
<protein>
    <submittedName>
        <fullName evidence="5">ABC transporter substrate-binding protein</fullName>
    </submittedName>
</protein>
<keyword evidence="3" id="KW-0732">Signal</keyword>
<dbReference type="RefSeq" id="WP_083451127.1">
    <property type="nucleotide sequence ID" value="NZ_LFYT02000008.1"/>
</dbReference>
<proteinExistence type="inferred from homology"/>
<dbReference type="Gene3D" id="3.90.76.10">
    <property type="entry name" value="Dipeptide-binding Protein, Domain 1"/>
    <property type="match status" value="1"/>
</dbReference>
<name>A0A2T7UEG1_9BURK</name>
<evidence type="ECO:0000256" key="1">
    <source>
        <dbReference type="ARBA" id="ARBA00005695"/>
    </source>
</evidence>
<gene>
    <name evidence="5" type="ORF">H663_008660</name>
</gene>
<evidence type="ECO:0000313" key="6">
    <source>
        <dbReference type="Proteomes" id="UP000037507"/>
    </source>
</evidence>
<dbReference type="GO" id="GO:0015833">
    <property type="term" value="P:peptide transport"/>
    <property type="evidence" value="ECO:0007669"/>
    <property type="project" value="TreeGrafter"/>
</dbReference>